<proteinExistence type="inferred from homology"/>
<evidence type="ECO:0000256" key="4">
    <source>
        <dbReference type="ARBA" id="ARBA00022475"/>
    </source>
</evidence>
<gene>
    <name evidence="13" type="ORF">Anas_11735</name>
</gene>
<dbReference type="PROSITE" id="PS50283">
    <property type="entry name" value="NA_SOLUT_SYMP_3"/>
    <property type="match status" value="1"/>
</dbReference>
<dbReference type="AlphaFoldDB" id="A0A5N5T3N5"/>
<reference evidence="13 14" key="1">
    <citation type="journal article" date="2019" name="PLoS Biol.">
        <title>Sex chromosomes control vertical transmission of feminizing Wolbachia symbionts in an isopod.</title>
        <authorList>
            <person name="Becking T."/>
            <person name="Chebbi M.A."/>
            <person name="Giraud I."/>
            <person name="Moumen B."/>
            <person name="Laverre T."/>
            <person name="Caubet Y."/>
            <person name="Peccoud J."/>
            <person name="Gilbert C."/>
            <person name="Cordaux R."/>
        </authorList>
    </citation>
    <scope>NUCLEOTIDE SEQUENCE [LARGE SCALE GENOMIC DNA]</scope>
    <source>
        <strain evidence="13">ANa2</strain>
        <tissue evidence="13">Whole body excluding digestive tract and cuticle</tissue>
    </source>
</reference>
<sequence length="377" mass="41537">MTIGLVAVMAVGCAQNGGFFETFHIASEGGRLEIFNMSLSPFVRHTFFNTIAQGFFWSLRVYSADQVYIQRICAVKTFENARSVLKFNLIGKFAMSCLIFFCGLVIYATYAGCDPMALGKIKKKDGIMPYYVMDKLSLIPGLPGLFVAAIIGAALSTLSSFINSCVALLWKDACLKFDIFKNTSQFYATLINKILSIIASNTKHLMELGLICANSLNGPLLGLFLIGFFLPNCNLKGIWTGIVGSTVFSIWLVIGGLIYKKPTKMLPFSTDECDALNFSSVNISSFQEGNSSTYSSDIEEANDDTSFIMSLYQISYTLYAVISIILCVLLSVVVSYITELDAIRQKELNLDDGVTEDLSNQPLNFSMKIKDNDPDLN</sequence>
<evidence type="ECO:0000256" key="8">
    <source>
        <dbReference type="ARBA" id="ARBA00023065"/>
    </source>
</evidence>
<evidence type="ECO:0000313" key="13">
    <source>
        <dbReference type="EMBL" id="KAB7500767.1"/>
    </source>
</evidence>
<feature type="transmembrane region" description="Helical" evidence="12">
    <location>
        <begin position="89"/>
        <end position="110"/>
    </location>
</feature>
<evidence type="ECO:0000256" key="3">
    <source>
        <dbReference type="ARBA" id="ARBA00022448"/>
    </source>
</evidence>
<evidence type="ECO:0000256" key="1">
    <source>
        <dbReference type="ARBA" id="ARBA00004651"/>
    </source>
</evidence>
<comment type="caution">
    <text evidence="13">The sequence shown here is derived from an EMBL/GenBank/DDBJ whole genome shotgun (WGS) entry which is preliminary data.</text>
</comment>
<dbReference type="InterPro" id="IPR001734">
    <property type="entry name" value="Na/solute_symporter"/>
</dbReference>
<evidence type="ECO:0000313" key="14">
    <source>
        <dbReference type="Proteomes" id="UP000326759"/>
    </source>
</evidence>
<dbReference type="InterPro" id="IPR051163">
    <property type="entry name" value="Sodium:Solute_Symporter_SSF"/>
</dbReference>
<keyword evidence="3" id="KW-0813">Transport</keyword>
<evidence type="ECO:0000256" key="12">
    <source>
        <dbReference type="SAM" id="Phobius"/>
    </source>
</evidence>
<name>A0A5N5T3N5_9CRUS</name>
<dbReference type="InterPro" id="IPR038377">
    <property type="entry name" value="Na/Glc_symporter_sf"/>
</dbReference>
<keyword evidence="10" id="KW-0739">Sodium transport</keyword>
<keyword evidence="14" id="KW-1185">Reference proteome</keyword>
<keyword evidence="7" id="KW-0915">Sodium</keyword>
<dbReference type="GO" id="GO:0015293">
    <property type="term" value="F:symporter activity"/>
    <property type="evidence" value="ECO:0007669"/>
    <property type="project" value="TreeGrafter"/>
</dbReference>
<keyword evidence="6 12" id="KW-1133">Transmembrane helix</keyword>
<comment type="similarity">
    <text evidence="2 11">Belongs to the sodium:solute symporter (SSF) (TC 2.A.21) family.</text>
</comment>
<feature type="transmembrane region" description="Helical" evidence="12">
    <location>
        <begin position="208"/>
        <end position="231"/>
    </location>
</feature>
<dbReference type="OrthoDB" id="6606086at2759"/>
<evidence type="ECO:0000256" key="11">
    <source>
        <dbReference type="RuleBase" id="RU362091"/>
    </source>
</evidence>
<feature type="transmembrane region" description="Helical" evidence="12">
    <location>
        <begin position="237"/>
        <end position="259"/>
    </location>
</feature>
<keyword evidence="4" id="KW-1003">Cell membrane</keyword>
<evidence type="ECO:0000256" key="10">
    <source>
        <dbReference type="ARBA" id="ARBA00023201"/>
    </source>
</evidence>
<dbReference type="Proteomes" id="UP000326759">
    <property type="component" value="Unassembled WGS sequence"/>
</dbReference>
<comment type="subcellular location">
    <subcellularLocation>
        <location evidence="1">Cell membrane</location>
        <topology evidence="1">Multi-pass membrane protein</topology>
    </subcellularLocation>
</comment>
<keyword evidence="9 12" id="KW-0472">Membrane</keyword>
<dbReference type="GO" id="GO:0005886">
    <property type="term" value="C:plasma membrane"/>
    <property type="evidence" value="ECO:0007669"/>
    <property type="project" value="UniProtKB-SubCell"/>
</dbReference>
<evidence type="ECO:0000256" key="9">
    <source>
        <dbReference type="ARBA" id="ARBA00023136"/>
    </source>
</evidence>
<evidence type="ECO:0000256" key="6">
    <source>
        <dbReference type="ARBA" id="ARBA00022989"/>
    </source>
</evidence>
<feature type="transmembrane region" description="Helical" evidence="12">
    <location>
        <begin position="316"/>
        <end position="337"/>
    </location>
</feature>
<keyword evidence="8" id="KW-0406">Ion transport</keyword>
<accession>A0A5N5T3N5</accession>
<dbReference type="EMBL" id="SEYY01012751">
    <property type="protein sequence ID" value="KAB7500767.1"/>
    <property type="molecule type" value="Genomic_DNA"/>
</dbReference>
<evidence type="ECO:0000256" key="5">
    <source>
        <dbReference type="ARBA" id="ARBA00022692"/>
    </source>
</evidence>
<dbReference type="GO" id="GO:0006814">
    <property type="term" value="P:sodium ion transport"/>
    <property type="evidence" value="ECO:0007669"/>
    <property type="project" value="UniProtKB-KW"/>
</dbReference>
<evidence type="ECO:0000256" key="2">
    <source>
        <dbReference type="ARBA" id="ARBA00006434"/>
    </source>
</evidence>
<dbReference type="PANTHER" id="PTHR42985">
    <property type="entry name" value="SODIUM-COUPLED MONOCARBOXYLATE TRANSPORTER"/>
    <property type="match status" value="1"/>
</dbReference>
<protein>
    <submittedName>
        <fullName evidence="13">Sodium-coupled monocarboxylate transporter 2</fullName>
    </submittedName>
</protein>
<dbReference type="PANTHER" id="PTHR42985:SF40">
    <property type="entry name" value="LD47995P-RELATED"/>
    <property type="match status" value="1"/>
</dbReference>
<keyword evidence="5 12" id="KW-0812">Transmembrane</keyword>
<organism evidence="13 14">
    <name type="scientific">Armadillidium nasatum</name>
    <dbReference type="NCBI Taxonomy" id="96803"/>
    <lineage>
        <taxon>Eukaryota</taxon>
        <taxon>Metazoa</taxon>
        <taxon>Ecdysozoa</taxon>
        <taxon>Arthropoda</taxon>
        <taxon>Crustacea</taxon>
        <taxon>Multicrustacea</taxon>
        <taxon>Malacostraca</taxon>
        <taxon>Eumalacostraca</taxon>
        <taxon>Peracarida</taxon>
        <taxon>Isopoda</taxon>
        <taxon>Oniscidea</taxon>
        <taxon>Crinocheta</taxon>
        <taxon>Armadillidiidae</taxon>
        <taxon>Armadillidium</taxon>
    </lineage>
</organism>
<evidence type="ECO:0000256" key="7">
    <source>
        <dbReference type="ARBA" id="ARBA00023053"/>
    </source>
</evidence>
<feature type="transmembrane region" description="Helical" evidence="12">
    <location>
        <begin position="145"/>
        <end position="170"/>
    </location>
</feature>
<dbReference type="Pfam" id="PF00474">
    <property type="entry name" value="SSF"/>
    <property type="match status" value="1"/>
</dbReference>
<dbReference type="Gene3D" id="1.20.1730.10">
    <property type="entry name" value="Sodium/glucose cotransporter"/>
    <property type="match status" value="1"/>
</dbReference>